<proteinExistence type="inferred from homology"/>
<dbReference type="GO" id="GO:0055088">
    <property type="term" value="P:lipid homeostasis"/>
    <property type="evidence" value="ECO:0007669"/>
    <property type="project" value="TreeGrafter"/>
</dbReference>
<dbReference type="GO" id="GO:0007005">
    <property type="term" value="P:mitochondrion organization"/>
    <property type="evidence" value="ECO:0007669"/>
    <property type="project" value="TreeGrafter"/>
</dbReference>
<dbReference type="InterPro" id="IPR004147">
    <property type="entry name" value="ABC1_dom"/>
</dbReference>
<dbReference type="InterPro" id="IPR051130">
    <property type="entry name" value="Mito_struct-func_regulator"/>
</dbReference>
<sequence length="531" mass="60605">MFSLRRVVKYSVVAGAITGTAISLSKNQYDVDAIGIVRLGRAASTVFRIALDYKKALYAKNIDPGSPEYITLRSQVHKAAAEKLLNLCCTNKGVYIKVGQHIGALDYLVPKEYVDTMKVLHSHAPSSKLEEIYKVLREDLKEDPLKIFASIEPEPIGTASLAQVHKARLIDGTTVAVKVQHPSVRGNSRVDMKTMEILVSLVSWAFPEFKFQWLTEETKRNIPIELDFTQEGHNAEKVKRLFKDTTWLKVPAIYWDLTTQRVLTMEFVEGGQVNDLEYIQSNKINPYEVSSKLGRLYSQMIFVEGFVHSDPHPGNIFVRKNSNNEVEIVLLDHGLYATLSNDVRCEYSKLWLSIFNMDKKGMRQHCEKLGVGDLYGLFACMVTGRTWDALMTGIDKTKFSVKEKALFQKEIPGLLPQISDVLARVNRQILLILKTNDLMRGIEHTLKTETQMTSFRVMSRCCIESVYKERLRECKTSLSRYQTLFQKHLELFRLNVYYVLLNLRSLNVLIISMICKVFPARQSCIVEKSVN</sequence>
<evidence type="ECO:0000313" key="3">
    <source>
        <dbReference type="EMBL" id="KAK7870154.1"/>
    </source>
</evidence>
<dbReference type="PANTHER" id="PTHR43173:SF19">
    <property type="entry name" value="AARF DOMAIN-CONTAINING PROTEIN KINASE 1"/>
    <property type="match status" value="1"/>
</dbReference>
<dbReference type="InterPro" id="IPR045307">
    <property type="entry name" value="ADCK1_dom"/>
</dbReference>
<dbReference type="InterPro" id="IPR011009">
    <property type="entry name" value="Kinase-like_dom_sf"/>
</dbReference>
<evidence type="ECO:0000313" key="4">
    <source>
        <dbReference type="Proteomes" id="UP001378592"/>
    </source>
</evidence>
<dbReference type="Pfam" id="PF03109">
    <property type="entry name" value="ABC1"/>
    <property type="match status" value="1"/>
</dbReference>
<comment type="similarity">
    <text evidence="1">Belongs to the protein kinase superfamily. ADCK protein kinase family.</text>
</comment>
<feature type="domain" description="ABC1 atypical kinase-like" evidence="2">
    <location>
        <begin position="120"/>
        <end position="365"/>
    </location>
</feature>
<name>A0AAN9VRQ8_9ORTH</name>
<accession>A0AAN9VRQ8</accession>
<dbReference type="AlphaFoldDB" id="A0AAN9VRQ8"/>
<evidence type="ECO:0000256" key="1">
    <source>
        <dbReference type="ARBA" id="ARBA00009670"/>
    </source>
</evidence>
<dbReference type="CDD" id="cd13969">
    <property type="entry name" value="ADCK1-like"/>
    <property type="match status" value="1"/>
</dbReference>
<organism evidence="3 4">
    <name type="scientific">Gryllus longicercus</name>
    <dbReference type="NCBI Taxonomy" id="2509291"/>
    <lineage>
        <taxon>Eukaryota</taxon>
        <taxon>Metazoa</taxon>
        <taxon>Ecdysozoa</taxon>
        <taxon>Arthropoda</taxon>
        <taxon>Hexapoda</taxon>
        <taxon>Insecta</taxon>
        <taxon>Pterygota</taxon>
        <taxon>Neoptera</taxon>
        <taxon>Polyneoptera</taxon>
        <taxon>Orthoptera</taxon>
        <taxon>Ensifera</taxon>
        <taxon>Gryllidea</taxon>
        <taxon>Grylloidea</taxon>
        <taxon>Gryllidae</taxon>
        <taxon>Gryllinae</taxon>
        <taxon>Gryllus</taxon>
    </lineage>
</organism>
<comment type="caution">
    <text evidence="3">The sequence shown here is derived from an EMBL/GenBank/DDBJ whole genome shotgun (WGS) entry which is preliminary data.</text>
</comment>
<evidence type="ECO:0000259" key="2">
    <source>
        <dbReference type="Pfam" id="PF03109"/>
    </source>
</evidence>
<protein>
    <recommendedName>
        <fullName evidence="2">ABC1 atypical kinase-like domain-containing protein</fullName>
    </recommendedName>
</protein>
<dbReference type="GO" id="GO:0005743">
    <property type="term" value="C:mitochondrial inner membrane"/>
    <property type="evidence" value="ECO:0007669"/>
    <property type="project" value="TreeGrafter"/>
</dbReference>
<dbReference type="SUPFAM" id="SSF56112">
    <property type="entry name" value="Protein kinase-like (PK-like)"/>
    <property type="match status" value="1"/>
</dbReference>
<gene>
    <name evidence="3" type="ORF">R5R35_012717</name>
</gene>
<reference evidence="3 4" key="1">
    <citation type="submission" date="2024-03" db="EMBL/GenBank/DDBJ databases">
        <title>The genome assembly and annotation of the cricket Gryllus longicercus Weissman &amp; Gray.</title>
        <authorList>
            <person name="Szrajer S."/>
            <person name="Gray D."/>
            <person name="Ylla G."/>
        </authorList>
    </citation>
    <scope>NUCLEOTIDE SEQUENCE [LARGE SCALE GENOMIC DNA]</scope>
    <source>
        <strain evidence="3">DAG 2021-001</strain>
        <tissue evidence="3">Whole body minus gut</tissue>
    </source>
</reference>
<dbReference type="EMBL" id="JAZDUA010000063">
    <property type="protein sequence ID" value="KAK7870154.1"/>
    <property type="molecule type" value="Genomic_DNA"/>
</dbReference>
<dbReference type="Proteomes" id="UP001378592">
    <property type="component" value="Unassembled WGS sequence"/>
</dbReference>
<keyword evidence="4" id="KW-1185">Reference proteome</keyword>
<dbReference type="PANTHER" id="PTHR43173">
    <property type="entry name" value="ABC1 FAMILY PROTEIN"/>
    <property type="match status" value="1"/>
</dbReference>